<dbReference type="InterPro" id="IPR027417">
    <property type="entry name" value="P-loop_NTPase"/>
</dbReference>
<dbReference type="SUPFAM" id="SSF52540">
    <property type="entry name" value="P-loop containing nucleoside triphosphate hydrolases"/>
    <property type="match status" value="1"/>
</dbReference>
<dbReference type="RefSeq" id="XP_034059367.1">
    <property type="nucleotide sequence ID" value="XM_034203476.1"/>
</dbReference>
<evidence type="ECO:0000313" key="2">
    <source>
        <dbReference type="Proteomes" id="UP000515161"/>
    </source>
</evidence>
<dbReference type="KEGG" id="gacu:117537973"/>
<dbReference type="OrthoDB" id="25620at2759"/>
<gene>
    <name evidence="3" type="primary">LOC117537973</name>
</gene>
<dbReference type="GeneID" id="117537973"/>
<keyword evidence="2" id="KW-1185">Reference proteome</keyword>
<dbReference type="GO" id="GO:0006955">
    <property type="term" value="P:immune response"/>
    <property type="evidence" value="ECO:0007669"/>
    <property type="project" value="TreeGrafter"/>
</dbReference>
<dbReference type="Pfam" id="PF13837">
    <property type="entry name" value="Myb_DNA-bind_4"/>
    <property type="match status" value="1"/>
</dbReference>
<dbReference type="InParanoid" id="A0A6P8TSN8"/>
<dbReference type="InterPro" id="IPR044822">
    <property type="entry name" value="Myb_DNA-bind_4"/>
</dbReference>
<dbReference type="PANTHER" id="PTHR14241">
    <property type="entry name" value="INTERFERON-INDUCED PROTEIN 44"/>
    <property type="match status" value="1"/>
</dbReference>
<evidence type="ECO:0000313" key="3">
    <source>
        <dbReference type="RefSeq" id="XP_034059367.1"/>
    </source>
</evidence>
<proteinExistence type="predicted"/>
<dbReference type="PANTHER" id="PTHR14241:SF28">
    <property type="entry name" value="INTERFERON-INDUCED PROTEIN 44-LIKE"/>
    <property type="match status" value="1"/>
</dbReference>
<dbReference type="Gene3D" id="3.40.50.300">
    <property type="entry name" value="P-loop containing nucleotide triphosphate hydrolases"/>
    <property type="match status" value="1"/>
</dbReference>
<organism evidence="2 3">
    <name type="scientific">Gymnodraco acuticeps</name>
    <name type="common">Antarctic dragonfish</name>
    <dbReference type="NCBI Taxonomy" id="8218"/>
    <lineage>
        <taxon>Eukaryota</taxon>
        <taxon>Metazoa</taxon>
        <taxon>Chordata</taxon>
        <taxon>Craniata</taxon>
        <taxon>Vertebrata</taxon>
        <taxon>Euteleostomi</taxon>
        <taxon>Actinopterygii</taxon>
        <taxon>Neopterygii</taxon>
        <taxon>Teleostei</taxon>
        <taxon>Neoteleostei</taxon>
        <taxon>Acanthomorphata</taxon>
        <taxon>Eupercaria</taxon>
        <taxon>Perciformes</taxon>
        <taxon>Notothenioidei</taxon>
        <taxon>Bathydraconidae</taxon>
        <taxon>Gymnodraco</taxon>
    </lineage>
</organism>
<sequence>MATRKKSWERWGDEEVSALLSICSEDENQQLRLKPGHNSKVYERYSVKLREMGIFHDASACRDKMKKLKQDYKKTKDHNNKWGNDQKSSKWYDRLDALLGHRPSFSGTASTTNSGTLVWEAAETKDSVACELYDDDEAGGRGSGAAEEPSVIERPVGFSFGLAQAVKDPTPAAFAIAEDIISPFTLCSNVSSTEKEKNTPTYTFPAPQPKLESQWREMEWTEEQKASLMKTISSYRPSCHEGTQARVLLLGPVGSGKSSFISSVQSVFNGRVTNRAMVGTSSTSFTKKLQSFNIHGQKGEDPTGLVLCDIVGLGGGEMTGLTLHDVLSVIKGHAPEGQKFSPDQPVGCETVGYIKKPGLKDKIHCVAFVVDASKILTYPKDLSTTFRLLRKHISDLDIHQVALLTQIDLICPETAKDVTQVYKSRIIQDMMNKAGDLLGMSTSYVVPVKNYSSELDLNVNNDVLLLRAVDHILQYTDLYFQDNAPQHTGPKNDLGV</sequence>
<accession>A0A6P8TSN8</accession>
<dbReference type="Proteomes" id="UP000515161">
    <property type="component" value="Unplaced"/>
</dbReference>
<name>A0A6P8TSN8_GYMAC</name>
<reference evidence="3" key="1">
    <citation type="submission" date="2025-08" db="UniProtKB">
        <authorList>
            <consortium name="RefSeq"/>
        </authorList>
    </citation>
    <scope>IDENTIFICATION</scope>
</reference>
<dbReference type="Gene3D" id="1.10.10.60">
    <property type="entry name" value="Homeodomain-like"/>
    <property type="match status" value="1"/>
</dbReference>
<dbReference type="FunCoup" id="A0A6P8TSN8">
    <property type="interactions" value="4"/>
</dbReference>
<protein>
    <submittedName>
        <fullName evidence="3">Interferon-induced protein 44-like isoform X1</fullName>
    </submittedName>
</protein>
<evidence type="ECO:0000259" key="1">
    <source>
        <dbReference type="Pfam" id="PF13837"/>
    </source>
</evidence>
<feature type="domain" description="Myb/SANT-like DNA-binding" evidence="1">
    <location>
        <begin position="10"/>
        <end position="98"/>
    </location>
</feature>
<dbReference type="AlphaFoldDB" id="A0A6P8TSN8"/>